<organism evidence="11 12">
    <name type="scientific">Formivibrio citricus</name>
    <dbReference type="NCBI Taxonomy" id="83765"/>
    <lineage>
        <taxon>Bacteria</taxon>
        <taxon>Pseudomonadati</taxon>
        <taxon>Pseudomonadota</taxon>
        <taxon>Betaproteobacteria</taxon>
        <taxon>Neisseriales</taxon>
        <taxon>Chitinibacteraceae</taxon>
        <taxon>Formivibrio</taxon>
    </lineage>
</organism>
<evidence type="ECO:0000256" key="10">
    <source>
        <dbReference type="RuleBase" id="RU003956"/>
    </source>
</evidence>
<evidence type="ECO:0000256" key="5">
    <source>
        <dbReference type="ARBA" id="ARBA00022833"/>
    </source>
</evidence>
<dbReference type="PANTHER" id="PTHR11002">
    <property type="entry name" value="CARBONIC ANHYDRASE"/>
    <property type="match status" value="1"/>
</dbReference>
<keyword evidence="6 10" id="KW-0456">Lyase</keyword>
<dbReference type="Proteomes" id="UP000242869">
    <property type="component" value="Unassembled WGS sequence"/>
</dbReference>
<dbReference type="OrthoDB" id="9797527at2"/>
<dbReference type="CDD" id="cd00884">
    <property type="entry name" value="beta_CA_cladeB"/>
    <property type="match status" value="1"/>
</dbReference>
<gene>
    <name evidence="11" type="ORF">SAMN05660284_00721</name>
</gene>
<dbReference type="AlphaFoldDB" id="A0A1I4WSU9"/>
<keyword evidence="5 9" id="KW-0862">Zinc</keyword>
<dbReference type="PROSITE" id="PS00705">
    <property type="entry name" value="PROK_CO2_ANHYDRASE_2"/>
    <property type="match status" value="1"/>
</dbReference>
<dbReference type="PROSITE" id="PS00704">
    <property type="entry name" value="PROK_CO2_ANHYDRASE_1"/>
    <property type="match status" value="1"/>
</dbReference>
<evidence type="ECO:0000256" key="9">
    <source>
        <dbReference type="PIRSR" id="PIRSR601765-1"/>
    </source>
</evidence>
<comment type="cofactor">
    <cofactor evidence="9">
        <name>Zn(2+)</name>
        <dbReference type="ChEBI" id="CHEBI:29105"/>
    </cofactor>
    <text evidence="9">Binds 1 zinc ion per subunit.</text>
</comment>
<dbReference type="GO" id="GO:0008270">
    <property type="term" value="F:zinc ion binding"/>
    <property type="evidence" value="ECO:0007669"/>
    <property type="project" value="UniProtKB-UniRule"/>
</dbReference>
<dbReference type="RefSeq" id="WP_091191500.1">
    <property type="nucleotide sequence ID" value="NZ_FOVE01000004.1"/>
</dbReference>
<dbReference type="InterPro" id="IPR045066">
    <property type="entry name" value="Beta_CA_cladeB"/>
</dbReference>
<dbReference type="GO" id="GO:0015976">
    <property type="term" value="P:carbon utilization"/>
    <property type="evidence" value="ECO:0007669"/>
    <property type="project" value="InterPro"/>
</dbReference>
<feature type="binding site" evidence="9">
    <location>
        <position position="103"/>
    </location>
    <ligand>
        <name>Zn(2+)</name>
        <dbReference type="ChEBI" id="CHEBI:29105"/>
    </ligand>
</feature>
<keyword evidence="4 9" id="KW-0479">Metal-binding</keyword>
<evidence type="ECO:0000256" key="3">
    <source>
        <dbReference type="ARBA" id="ARBA00014628"/>
    </source>
</evidence>
<dbReference type="PANTHER" id="PTHR11002:SF76">
    <property type="entry name" value="CARBONIC ANHYDRASE"/>
    <property type="match status" value="1"/>
</dbReference>
<dbReference type="InterPro" id="IPR036874">
    <property type="entry name" value="Carbonic_anhydrase_sf"/>
</dbReference>
<evidence type="ECO:0000256" key="6">
    <source>
        <dbReference type="ARBA" id="ARBA00023239"/>
    </source>
</evidence>
<comment type="function">
    <text evidence="10">Reversible hydration of carbon dioxide.</text>
</comment>
<accession>A0A1I4WSU9</accession>
<proteinExistence type="inferred from homology"/>
<evidence type="ECO:0000256" key="2">
    <source>
        <dbReference type="ARBA" id="ARBA00012925"/>
    </source>
</evidence>
<dbReference type="FunFam" id="3.40.1050.10:FF:000003">
    <property type="entry name" value="Carbonic anhydrase"/>
    <property type="match status" value="1"/>
</dbReference>
<dbReference type="Pfam" id="PF00484">
    <property type="entry name" value="Pro_CA"/>
    <property type="match status" value="1"/>
</dbReference>
<evidence type="ECO:0000256" key="1">
    <source>
        <dbReference type="ARBA" id="ARBA00006217"/>
    </source>
</evidence>
<comment type="similarity">
    <text evidence="1 10">Belongs to the beta-class carbonic anhydrase family.</text>
</comment>
<dbReference type="EMBL" id="FOVE01000004">
    <property type="protein sequence ID" value="SFN16908.1"/>
    <property type="molecule type" value="Genomic_DNA"/>
</dbReference>
<dbReference type="Gene3D" id="3.40.1050.10">
    <property type="entry name" value="Carbonic anhydrase"/>
    <property type="match status" value="1"/>
</dbReference>
<keyword evidence="12" id="KW-1185">Reference proteome</keyword>
<dbReference type="SUPFAM" id="SSF53056">
    <property type="entry name" value="beta-carbonic anhydrase, cab"/>
    <property type="match status" value="1"/>
</dbReference>
<dbReference type="GO" id="GO:0004089">
    <property type="term" value="F:carbonate dehydratase activity"/>
    <property type="evidence" value="ECO:0007669"/>
    <property type="project" value="UniProtKB-UniRule"/>
</dbReference>
<reference evidence="12" key="1">
    <citation type="submission" date="2016-10" db="EMBL/GenBank/DDBJ databases">
        <authorList>
            <person name="Varghese N."/>
            <person name="Submissions S."/>
        </authorList>
    </citation>
    <scope>NUCLEOTIDE SEQUENCE [LARGE SCALE GENOMIC DNA]</scope>
    <source>
        <strain evidence="12">DSM 6150</strain>
    </source>
</reference>
<evidence type="ECO:0000256" key="4">
    <source>
        <dbReference type="ARBA" id="ARBA00022723"/>
    </source>
</evidence>
<dbReference type="STRING" id="83765.SAMN05660284_00721"/>
<comment type="catalytic activity">
    <reaction evidence="8 10">
        <text>hydrogencarbonate + H(+) = CO2 + H2O</text>
        <dbReference type="Rhea" id="RHEA:10748"/>
        <dbReference type="ChEBI" id="CHEBI:15377"/>
        <dbReference type="ChEBI" id="CHEBI:15378"/>
        <dbReference type="ChEBI" id="CHEBI:16526"/>
        <dbReference type="ChEBI" id="CHEBI:17544"/>
        <dbReference type="EC" id="4.2.1.1"/>
    </reaction>
</comment>
<evidence type="ECO:0000313" key="12">
    <source>
        <dbReference type="Proteomes" id="UP000242869"/>
    </source>
</evidence>
<dbReference type="InterPro" id="IPR001765">
    <property type="entry name" value="Carbonic_anhydrase"/>
</dbReference>
<feature type="binding site" evidence="9">
    <location>
        <position position="44"/>
    </location>
    <ligand>
        <name>Zn(2+)</name>
        <dbReference type="ChEBI" id="CHEBI:29105"/>
    </ligand>
</feature>
<feature type="binding site" evidence="9">
    <location>
        <position position="106"/>
    </location>
    <ligand>
        <name>Zn(2+)</name>
        <dbReference type="ChEBI" id="CHEBI:29105"/>
    </ligand>
</feature>
<evidence type="ECO:0000256" key="7">
    <source>
        <dbReference type="ARBA" id="ARBA00031969"/>
    </source>
</evidence>
<dbReference type="InterPro" id="IPR015892">
    <property type="entry name" value="Carbonic_anhydrase_CS"/>
</dbReference>
<feature type="binding site" evidence="9">
    <location>
        <position position="42"/>
    </location>
    <ligand>
        <name>Zn(2+)</name>
        <dbReference type="ChEBI" id="CHEBI:29105"/>
    </ligand>
</feature>
<evidence type="ECO:0000256" key="8">
    <source>
        <dbReference type="ARBA" id="ARBA00048348"/>
    </source>
</evidence>
<evidence type="ECO:0000313" key="11">
    <source>
        <dbReference type="EMBL" id="SFN16908.1"/>
    </source>
</evidence>
<sequence length="217" mass="24522">MDDIQRFISGFRRFQHKYFGEHSELFDQLKRKQNPKTLLIGCSDSRVDPALLTDCDPGDLFVVRNVANLVPPFENDFSTHGVSAAIEFAVCDLKVRQIIVLGHSGCGGIQALMSGHTPQSEADFVGRWMQIAESARRQVQQDMSDRPMAEQLRACEVASIIVSMDNLMTFPFISERVESGKLALIGWYFDIQKGELYDFDQESNAFRPLVMAPERRG</sequence>
<dbReference type="SMART" id="SM00947">
    <property type="entry name" value="Pro_CA"/>
    <property type="match status" value="1"/>
</dbReference>
<protein>
    <recommendedName>
        <fullName evidence="3 10">Carbonic anhydrase</fullName>
        <ecNumber evidence="2 10">4.2.1.1</ecNumber>
    </recommendedName>
    <alternativeName>
        <fullName evidence="7 10">Carbonate dehydratase</fullName>
    </alternativeName>
</protein>
<name>A0A1I4WSU9_9NEIS</name>
<dbReference type="EC" id="4.2.1.1" evidence="2 10"/>